<dbReference type="CDD" id="cd01650">
    <property type="entry name" value="RT_nLTR_like"/>
    <property type="match status" value="1"/>
</dbReference>
<sequence>MFPYKSPGPDGMSSVFFQKYWHIVGSEITSFVLEFLHNKRFDGKFNYTYIVLIPKCESPESMSHLRPISLCNISYKIAFKVLANRLKYILKYIVSESQSAFIPGRLITDNVLIAYKLNHYLAHKTWGSVGHAALKLDLSKAYDCVEWSFLVRVLAKLGFHPRFISLIHLCVSTVSYSFLLDEALSHLISTAKVNGSLCSVSVSWHGPRVLHLVFADDTLIFYQATWDAMLCGMALEGVRGDIWTDESRMVHWISWNKLCARKDEGGLGLRRLATFNHAMLAKQLWRITFNPNALLSRLLKQKDFPHSDVFQASAGTGCSFTWRSILAARDLFILGLRWHIGTGQNVCIWKDSWIPRPWKIQVIMAPNTLHPDATVDKLLDDLGGWNGALIRSFFRSEDVGLILGIGRTSIDQALLELFSFVGLFGILASGCSSRTTEFQWRSSSNGFGDWNILSLALVVRLWIWRIPSSRRRRHPLIPMASVEFVQWLSYPCSVALSFRPPSLGDVVPPLALNFLSSAESRNLVSRRVQGPR</sequence>
<dbReference type="AlphaFoldDB" id="A0AAW2KFV3"/>
<evidence type="ECO:0000313" key="2">
    <source>
        <dbReference type="EMBL" id="KAL0305076.1"/>
    </source>
</evidence>
<name>A0AAW2KFV3_9LAMI</name>
<evidence type="ECO:0000259" key="1">
    <source>
        <dbReference type="Pfam" id="PF00078"/>
    </source>
</evidence>
<feature type="domain" description="Reverse transcriptase" evidence="1">
    <location>
        <begin position="57"/>
        <end position="223"/>
    </location>
</feature>
<dbReference type="PANTHER" id="PTHR19446">
    <property type="entry name" value="REVERSE TRANSCRIPTASES"/>
    <property type="match status" value="1"/>
</dbReference>
<dbReference type="SUPFAM" id="SSF56672">
    <property type="entry name" value="DNA/RNA polymerases"/>
    <property type="match status" value="1"/>
</dbReference>
<comment type="caution">
    <text evidence="2">The sequence shown here is derived from an EMBL/GenBank/DDBJ whole genome shotgun (WGS) entry which is preliminary data.</text>
</comment>
<protein>
    <submittedName>
        <fullName evidence="2">LINE-1 retrotransposable element O protein</fullName>
    </submittedName>
</protein>
<reference evidence="2" key="1">
    <citation type="submission" date="2020-06" db="EMBL/GenBank/DDBJ databases">
        <authorList>
            <person name="Li T."/>
            <person name="Hu X."/>
            <person name="Zhang T."/>
            <person name="Song X."/>
            <person name="Zhang H."/>
            <person name="Dai N."/>
            <person name="Sheng W."/>
            <person name="Hou X."/>
            <person name="Wei L."/>
        </authorList>
    </citation>
    <scope>NUCLEOTIDE SEQUENCE</scope>
    <source>
        <strain evidence="2">G01</strain>
        <tissue evidence="2">Leaf</tissue>
    </source>
</reference>
<proteinExistence type="predicted"/>
<dbReference type="InterPro" id="IPR000477">
    <property type="entry name" value="RT_dom"/>
</dbReference>
<accession>A0AAW2KFV3</accession>
<dbReference type="InterPro" id="IPR043502">
    <property type="entry name" value="DNA/RNA_pol_sf"/>
</dbReference>
<reference evidence="2" key="2">
    <citation type="journal article" date="2024" name="Plant">
        <title>Genomic evolution and insights into agronomic trait innovations of Sesamum species.</title>
        <authorList>
            <person name="Miao H."/>
            <person name="Wang L."/>
            <person name="Qu L."/>
            <person name="Liu H."/>
            <person name="Sun Y."/>
            <person name="Le M."/>
            <person name="Wang Q."/>
            <person name="Wei S."/>
            <person name="Zheng Y."/>
            <person name="Lin W."/>
            <person name="Duan Y."/>
            <person name="Cao H."/>
            <person name="Xiong S."/>
            <person name="Wang X."/>
            <person name="Wei L."/>
            <person name="Li C."/>
            <person name="Ma Q."/>
            <person name="Ju M."/>
            <person name="Zhao R."/>
            <person name="Li G."/>
            <person name="Mu C."/>
            <person name="Tian Q."/>
            <person name="Mei H."/>
            <person name="Zhang T."/>
            <person name="Gao T."/>
            <person name="Zhang H."/>
        </authorList>
    </citation>
    <scope>NUCLEOTIDE SEQUENCE</scope>
    <source>
        <strain evidence="2">G01</strain>
    </source>
</reference>
<dbReference type="EMBL" id="JACGWK010000153">
    <property type="protein sequence ID" value="KAL0305076.1"/>
    <property type="molecule type" value="Genomic_DNA"/>
</dbReference>
<dbReference type="Pfam" id="PF00078">
    <property type="entry name" value="RVT_1"/>
    <property type="match status" value="1"/>
</dbReference>
<gene>
    <name evidence="2" type="ORF">Sangu_3053100</name>
</gene>
<organism evidence="2">
    <name type="scientific">Sesamum angustifolium</name>
    <dbReference type="NCBI Taxonomy" id="2727405"/>
    <lineage>
        <taxon>Eukaryota</taxon>
        <taxon>Viridiplantae</taxon>
        <taxon>Streptophyta</taxon>
        <taxon>Embryophyta</taxon>
        <taxon>Tracheophyta</taxon>
        <taxon>Spermatophyta</taxon>
        <taxon>Magnoliopsida</taxon>
        <taxon>eudicotyledons</taxon>
        <taxon>Gunneridae</taxon>
        <taxon>Pentapetalae</taxon>
        <taxon>asterids</taxon>
        <taxon>lamiids</taxon>
        <taxon>Lamiales</taxon>
        <taxon>Pedaliaceae</taxon>
        <taxon>Sesamum</taxon>
    </lineage>
</organism>